<dbReference type="Gramene" id="PGSC0003DMT400047601">
    <property type="protein sequence ID" value="PGSC0003DMT400047601"/>
    <property type="gene ID" value="PGSC0003DMG400018500"/>
</dbReference>
<dbReference type="SMART" id="SM00579">
    <property type="entry name" value="FBD"/>
    <property type="match status" value="1"/>
</dbReference>
<reference evidence="2" key="2">
    <citation type="submission" date="2015-06" db="UniProtKB">
        <authorList>
            <consortium name="EnsemblPlants"/>
        </authorList>
    </citation>
    <scope>IDENTIFICATION</scope>
    <source>
        <strain evidence="2">DM1-3 516 R44</strain>
    </source>
</reference>
<dbReference type="PaxDb" id="4113-PGSC0003DMT400047601"/>
<dbReference type="OMA" id="CCANELI"/>
<evidence type="ECO:0000313" key="2">
    <source>
        <dbReference type="EnsemblPlants" id="PGSC0003DMT400047601"/>
    </source>
</evidence>
<dbReference type="Pfam" id="PF00646">
    <property type="entry name" value="F-box"/>
    <property type="match status" value="1"/>
</dbReference>
<organism evidence="2 3">
    <name type="scientific">Solanum tuberosum</name>
    <name type="common">Potato</name>
    <dbReference type="NCBI Taxonomy" id="4113"/>
    <lineage>
        <taxon>Eukaryota</taxon>
        <taxon>Viridiplantae</taxon>
        <taxon>Streptophyta</taxon>
        <taxon>Embryophyta</taxon>
        <taxon>Tracheophyta</taxon>
        <taxon>Spermatophyta</taxon>
        <taxon>Magnoliopsida</taxon>
        <taxon>eudicotyledons</taxon>
        <taxon>Gunneridae</taxon>
        <taxon>Pentapetalae</taxon>
        <taxon>asterids</taxon>
        <taxon>lamiids</taxon>
        <taxon>Solanales</taxon>
        <taxon>Solanaceae</taxon>
        <taxon>Solanoideae</taxon>
        <taxon>Solaneae</taxon>
        <taxon>Solanum</taxon>
    </lineage>
</organism>
<dbReference type="AlphaFoldDB" id="M1BL30"/>
<name>M1BL30_SOLTU</name>
<accession>M1BL30</accession>
<evidence type="ECO:0000313" key="3">
    <source>
        <dbReference type="Proteomes" id="UP000011115"/>
    </source>
</evidence>
<dbReference type="PANTHER" id="PTHR31900">
    <property type="entry name" value="F-BOX/RNI SUPERFAMILY PROTEIN-RELATED"/>
    <property type="match status" value="1"/>
</dbReference>
<dbReference type="InterPro" id="IPR001810">
    <property type="entry name" value="F-box_dom"/>
</dbReference>
<dbReference type="SUPFAM" id="SSF52047">
    <property type="entry name" value="RNI-like"/>
    <property type="match status" value="1"/>
</dbReference>
<dbReference type="Proteomes" id="UP000011115">
    <property type="component" value="Unassembled WGS sequence"/>
</dbReference>
<dbReference type="InterPro" id="IPR006566">
    <property type="entry name" value="FBD"/>
</dbReference>
<dbReference type="SUPFAM" id="SSF81383">
    <property type="entry name" value="F-box domain"/>
    <property type="match status" value="1"/>
</dbReference>
<feature type="domain" description="FBD" evidence="1">
    <location>
        <begin position="393"/>
        <end position="467"/>
    </location>
</feature>
<dbReference type="Gene3D" id="3.80.10.10">
    <property type="entry name" value="Ribonuclease Inhibitor"/>
    <property type="match status" value="1"/>
</dbReference>
<dbReference type="EnsemblPlants" id="PGSC0003DMT400047601">
    <property type="protein sequence ID" value="PGSC0003DMT400047601"/>
    <property type="gene ID" value="PGSC0003DMG400018500"/>
</dbReference>
<dbReference type="InterPro" id="IPR032675">
    <property type="entry name" value="LRR_dom_sf"/>
</dbReference>
<protein>
    <submittedName>
        <fullName evidence="2">F-box family protein</fullName>
    </submittedName>
</protein>
<dbReference type="InterPro" id="IPR050232">
    <property type="entry name" value="FBL13/AtMIF1-like"/>
</dbReference>
<sequence>MAAVGDGDRLSNLPELIQVHIFSMLPNCKQVVQTSVLSSQWRSLWKSVPASLNFDSTDDKDLSGFVRSVNRELHYWRSCEKIKSFSVCPFTYDGLIMDSDLYFWLHFATYTAQVEEFTLKFCDTAFPECMYDFPEFAYRNTVLRNLVLRNCELKPSGNVKWSNLVSLSIGDAYISEDVMEKILSGCPNLECLELDKVLGIRLLKISSVKLRKLIVTMYERLEYDYEYYDELYCIEIDAPYIRQLELWGSCCNELHFQLRNVTSLVTAVLSLSVDFSGLEDSLEEECRYLQELLRHVPHVKNLELGPWCIECLSILELKGWQSPPSRRKFLELSVAEDQLDFPGICSFLQSSLDLETLVIDWFGDSPRDLLSRYTNKDKQTMRFETHNFNGSFPHLKTVKIDNLWGLLSENKFVLPLVKYLLKHAIVLEKFVIAASFLGSDAFPDHAEMTQEFLSFPRSSPHISVVFSY</sequence>
<dbReference type="InterPro" id="IPR036047">
    <property type="entry name" value="F-box-like_dom_sf"/>
</dbReference>
<dbReference type="eggNOG" id="ENOG502SQ0J">
    <property type="taxonomic scope" value="Eukaryota"/>
</dbReference>
<dbReference type="InterPro" id="IPR055357">
    <property type="entry name" value="LRR_At1g61320_AtMIF1"/>
</dbReference>
<proteinExistence type="predicted"/>
<evidence type="ECO:0000259" key="1">
    <source>
        <dbReference type="SMART" id="SM00579"/>
    </source>
</evidence>
<keyword evidence="3" id="KW-1185">Reference proteome</keyword>
<reference evidence="3" key="1">
    <citation type="journal article" date="2011" name="Nature">
        <title>Genome sequence and analysis of the tuber crop potato.</title>
        <authorList>
            <consortium name="The Potato Genome Sequencing Consortium"/>
        </authorList>
    </citation>
    <scope>NUCLEOTIDE SEQUENCE [LARGE SCALE GENOMIC DNA]</scope>
    <source>
        <strain evidence="3">cv. DM1-3 516 R44</strain>
    </source>
</reference>
<dbReference type="HOGENOM" id="CLU_010721_10_2_1"/>
<dbReference type="Pfam" id="PF23622">
    <property type="entry name" value="LRR_At1g61320_AtMIF1"/>
    <property type="match status" value="1"/>
</dbReference>
<dbReference type="InParanoid" id="M1BL30"/>
<dbReference type="PANTHER" id="PTHR31900:SF32">
    <property type="entry name" value="F-BOX_RNI_FBD-LIKE DOMAIN PROTEIN"/>
    <property type="match status" value="1"/>
</dbReference>